<dbReference type="PROSITE" id="PS50893">
    <property type="entry name" value="ABC_TRANSPORTER_2"/>
    <property type="match status" value="1"/>
</dbReference>
<evidence type="ECO:0000256" key="2">
    <source>
        <dbReference type="ARBA" id="ARBA00022448"/>
    </source>
</evidence>
<reference evidence="6 7" key="1">
    <citation type="submission" date="2021-03" db="EMBL/GenBank/DDBJ databases">
        <title>Genomic Encyclopedia of Type Strains, Phase IV (KMG-IV): sequencing the most valuable type-strain genomes for metagenomic binning, comparative biology and taxonomic classification.</title>
        <authorList>
            <person name="Goeker M."/>
        </authorList>
    </citation>
    <scope>NUCLEOTIDE SEQUENCE [LARGE SCALE GENOMIC DNA]</scope>
    <source>
        <strain evidence="6 7">DSM 27138</strain>
    </source>
</reference>
<keyword evidence="3" id="KW-0547">Nucleotide-binding</keyword>
<dbReference type="SUPFAM" id="SSF52540">
    <property type="entry name" value="P-loop containing nucleoside triphosphate hydrolases"/>
    <property type="match status" value="1"/>
</dbReference>
<comment type="caution">
    <text evidence="6">The sequence shown here is derived from an EMBL/GenBank/DDBJ whole genome shotgun (WGS) entry which is preliminary data.</text>
</comment>
<dbReference type="PANTHER" id="PTHR42711:SF5">
    <property type="entry name" value="ABC TRANSPORTER ATP-BINDING PROTEIN NATA"/>
    <property type="match status" value="1"/>
</dbReference>
<dbReference type="RefSeq" id="WP_209468311.1">
    <property type="nucleotide sequence ID" value="NZ_JAGGLG010000067.1"/>
</dbReference>
<keyword evidence="4" id="KW-0067">ATP-binding</keyword>
<protein>
    <submittedName>
        <fullName evidence="6">ABC-type multidrug transport system ATPase subunit</fullName>
    </submittedName>
</protein>
<dbReference type="InterPro" id="IPR050763">
    <property type="entry name" value="ABC_transporter_ATP-binding"/>
</dbReference>
<proteinExistence type="inferred from homology"/>
<evidence type="ECO:0000313" key="7">
    <source>
        <dbReference type="Proteomes" id="UP001519289"/>
    </source>
</evidence>
<evidence type="ECO:0000256" key="4">
    <source>
        <dbReference type="ARBA" id="ARBA00022840"/>
    </source>
</evidence>
<keyword evidence="2" id="KW-0813">Transport</keyword>
<organism evidence="6 7">
    <name type="scientific">Symbiobacterium terraclitae</name>
    <dbReference type="NCBI Taxonomy" id="557451"/>
    <lineage>
        <taxon>Bacteria</taxon>
        <taxon>Bacillati</taxon>
        <taxon>Bacillota</taxon>
        <taxon>Clostridia</taxon>
        <taxon>Eubacteriales</taxon>
        <taxon>Symbiobacteriaceae</taxon>
        <taxon>Symbiobacterium</taxon>
    </lineage>
</organism>
<evidence type="ECO:0000259" key="5">
    <source>
        <dbReference type="PROSITE" id="PS50893"/>
    </source>
</evidence>
<dbReference type="Proteomes" id="UP001519289">
    <property type="component" value="Unassembled WGS sequence"/>
</dbReference>
<keyword evidence="7" id="KW-1185">Reference proteome</keyword>
<dbReference type="Pfam" id="PF00005">
    <property type="entry name" value="ABC_tran"/>
    <property type="match status" value="1"/>
</dbReference>
<name>A0ABS4JXI1_9FIRM</name>
<dbReference type="InterPro" id="IPR027417">
    <property type="entry name" value="P-loop_NTPase"/>
</dbReference>
<evidence type="ECO:0000256" key="1">
    <source>
        <dbReference type="ARBA" id="ARBA00005417"/>
    </source>
</evidence>
<dbReference type="PANTHER" id="PTHR42711">
    <property type="entry name" value="ABC TRANSPORTER ATP-BINDING PROTEIN"/>
    <property type="match status" value="1"/>
</dbReference>
<dbReference type="Gene3D" id="3.40.50.300">
    <property type="entry name" value="P-loop containing nucleotide triphosphate hydrolases"/>
    <property type="match status" value="1"/>
</dbReference>
<accession>A0ABS4JXI1</accession>
<comment type="similarity">
    <text evidence="1">Belongs to the ABC transporter superfamily.</text>
</comment>
<evidence type="ECO:0000256" key="3">
    <source>
        <dbReference type="ARBA" id="ARBA00022741"/>
    </source>
</evidence>
<dbReference type="InterPro" id="IPR003439">
    <property type="entry name" value="ABC_transporter-like_ATP-bd"/>
</dbReference>
<gene>
    <name evidence="6" type="ORF">J2Z79_003674</name>
</gene>
<dbReference type="EMBL" id="JAGGLG010000067">
    <property type="protein sequence ID" value="MBP2020216.1"/>
    <property type="molecule type" value="Genomic_DNA"/>
</dbReference>
<feature type="domain" description="ABC transporter" evidence="5">
    <location>
        <begin position="2"/>
        <end position="185"/>
    </location>
</feature>
<evidence type="ECO:0000313" key="6">
    <source>
        <dbReference type="EMBL" id="MBP2020216.1"/>
    </source>
</evidence>
<sequence length="185" mass="20403">MIEAQRLSKYYGQKAAVKNLDLHVHRGDVFGFLGPNGAGKSTTIRMLTTVIRPTSGTARINGFDIRRQPLAVRRQIAVIPQISTLGAHLDVYQNIMIYLLFRGFGYREARKRTDEAIERFGLGAVAGLRPHQLSGGYRRRVQVARALLSGASVLFLDEPSVGLDPVVRQETCVFDNLKGSHSGAI</sequence>